<keyword evidence="6" id="KW-1185">Reference proteome</keyword>
<organism evidence="5 6">
    <name type="scientific">Litorimonas taeanensis</name>
    <dbReference type="NCBI Taxonomy" id="568099"/>
    <lineage>
        <taxon>Bacteria</taxon>
        <taxon>Pseudomonadati</taxon>
        <taxon>Pseudomonadota</taxon>
        <taxon>Alphaproteobacteria</taxon>
        <taxon>Maricaulales</taxon>
        <taxon>Robiginitomaculaceae</taxon>
    </lineage>
</organism>
<feature type="domain" description="HTH gntR-type" evidence="4">
    <location>
        <begin position="3"/>
        <end position="71"/>
    </location>
</feature>
<dbReference type="Proteomes" id="UP000282211">
    <property type="component" value="Unassembled WGS sequence"/>
</dbReference>
<dbReference type="RefSeq" id="WP_121100160.1">
    <property type="nucleotide sequence ID" value="NZ_RBII01000001.1"/>
</dbReference>
<name>A0A420WMA9_9PROT</name>
<keyword evidence="3" id="KW-0804">Transcription</keyword>
<dbReference type="PANTHER" id="PTHR44846:SF16">
    <property type="entry name" value="TRANSCRIPTIONAL REGULATOR PHNF-RELATED"/>
    <property type="match status" value="1"/>
</dbReference>
<dbReference type="PRINTS" id="PR00035">
    <property type="entry name" value="HTHGNTR"/>
</dbReference>
<dbReference type="Pfam" id="PF00392">
    <property type="entry name" value="GntR"/>
    <property type="match status" value="1"/>
</dbReference>
<reference evidence="5 6" key="1">
    <citation type="submission" date="2018-10" db="EMBL/GenBank/DDBJ databases">
        <title>Genomic Encyclopedia of Type Strains, Phase IV (KMG-IV): sequencing the most valuable type-strain genomes for metagenomic binning, comparative biology and taxonomic classification.</title>
        <authorList>
            <person name="Goeker M."/>
        </authorList>
    </citation>
    <scope>NUCLEOTIDE SEQUENCE [LARGE SCALE GENOMIC DNA]</scope>
    <source>
        <strain evidence="5 6">DSM 22008</strain>
    </source>
</reference>
<dbReference type="AlphaFoldDB" id="A0A420WMA9"/>
<dbReference type="SMART" id="SM00866">
    <property type="entry name" value="UTRA"/>
    <property type="match status" value="1"/>
</dbReference>
<dbReference type="Pfam" id="PF07702">
    <property type="entry name" value="UTRA"/>
    <property type="match status" value="1"/>
</dbReference>
<dbReference type="CDD" id="cd07377">
    <property type="entry name" value="WHTH_GntR"/>
    <property type="match status" value="1"/>
</dbReference>
<dbReference type="Gene3D" id="1.10.10.10">
    <property type="entry name" value="Winged helix-like DNA-binding domain superfamily/Winged helix DNA-binding domain"/>
    <property type="match status" value="1"/>
</dbReference>
<dbReference type="InParanoid" id="A0A420WMA9"/>
<dbReference type="InterPro" id="IPR000524">
    <property type="entry name" value="Tscrpt_reg_HTH_GntR"/>
</dbReference>
<comment type="caution">
    <text evidence="5">The sequence shown here is derived from an EMBL/GenBank/DDBJ whole genome shotgun (WGS) entry which is preliminary data.</text>
</comment>
<evidence type="ECO:0000256" key="1">
    <source>
        <dbReference type="ARBA" id="ARBA00023015"/>
    </source>
</evidence>
<dbReference type="InterPro" id="IPR050679">
    <property type="entry name" value="Bact_HTH_transcr_reg"/>
</dbReference>
<dbReference type="InterPro" id="IPR036388">
    <property type="entry name" value="WH-like_DNA-bd_sf"/>
</dbReference>
<keyword evidence="1" id="KW-0805">Transcription regulation</keyword>
<sequence>MTTTSHHAIRESLLSRIQSGEWELGGLIPAETALAEEYGCARTTVNRALRTLAEQGLVVRKRKGGTRIRQNPVRQARFNIPIVREQVEAIGAAYRFELLANTPKIPPKTISTRFQNADRDLVHYMETLHFAGDTPFAFETRWLNLAGVDDFMNAPIKTMSINEWLVKSVPFSRGDVSFSAVNADRKTSAALGVENAQALFLIDRTTWQNDTVITTTKTFYNPTFKLNAQL</sequence>
<protein>
    <submittedName>
        <fullName evidence="5">GntR family transcriptional regulator</fullName>
    </submittedName>
</protein>
<evidence type="ECO:0000256" key="2">
    <source>
        <dbReference type="ARBA" id="ARBA00023125"/>
    </source>
</evidence>
<dbReference type="GO" id="GO:0003700">
    <property type="term" value="F:DNA-binding transcription factor activity"/>
    <property type="evidence" value="ECO:0007669"/>
    <property type="project" value="InterPro"/>
</dbReference>
<evidence type="ECO:0000256" key="3">
    <source>
        <dbReference type="ARBA" id="ARBA00023163"/>
    </source>
</evidence>
<dbReference type="Gene3D" id="3.40.1410.10">
    <property type="entry name" value="Chorismate lyase-like"/>
    <property type="match status" value="1"/>
</dbReference>
<dbReference type="SMART" id="SM00345">
    <property type="entry name" value="HTH_GNTR"/>
    <property type="match status" value="1"/>
</dbReference>
<evidence type="ECO:0000259" key="4">
    <source>
        <dbReference type="PROSITE" id="PS50949"/>
    </source>
</evidence>
<dbReference type="InterPro" id="IPR011663">
    <property type="entry name" value="UTRA"/>
</dbReference>
<dbReference type="PROSITE" id="PS50949">
    <property type="entry name" value="HTH_GNTR"/>
    <property type="match status" value="1"/>
</dbReference>
<dbReference type="GO" id="GO:0003677">
    <property type="term" value="F:DNA binding"/>
    <property type="evidence" value="ECO:0007669"/>
    <property type="project" value="UniProtKB-KW"/>
</dbReference>
<keyword evidence="2" id="KW-0238">DNA-binding</keyword>
<evidence type="ECO:0000313" key="5">
    <source>
        <dbReference type="EMBL" id="RKQ72178.1"/>
    </source>
</evidence>
<dbReference type="InterPro" id="IPR036390">
    <property type="entry name" value="WH_DNA-bd_sf"/>
</dbReference>
<proteinExistence type="predicted"/>
<dbReference type="InterPro" id="IPR028978">
    <property type="entry name" value="Chorismate_lyase_/UTRA_dom_sf"/>
</dbReference>
<gene>
    <name evidence="5" type="ORF">DES40_1515</name>
</gene>
<dbReference type="SUPFAM" id="SSF46785">
    <property type="entry name" value="Winged helix' DNA-binding domain"/>
    <property type="match status" value="1"/>
</dbReference>
<dbReference type="FunCoup" id="A0A420WMA9">
    <property type="interactions" value="36"/>
</dbReference>
<evidence type="ECO:0000313" key="6">
    <source>
        <dbReference type="Proteomes" id="UP000282211"/>
    </source>
</evidence>
<dbReference type="OrthoDB" id="9808698at2"/>
<dbReference type="PANTHER" id="PTHR44846">
    <property type="entry name" value="MANNOSYL-D-GLYCERATE TRANSPORT/METABOLISM SYSTEM REPRESSOR MNGR-RELATED"/>
    <property type="match status" value="1"/>
</dbReference>
<dbReference type="SUPFAM" id="SSF64288">
    <property type="entry name" value="Chorismate lyase-like"/>
    <property type="match status" value="1"/>
</dbReference>
<accession>A0A420WMA9</accession>
<dbReference type="EMBL" id="RBII01000001">
    <property type="protein sequence ID" value="RKQ72178.1"/>
    <property type="molecule type" value="Genomic_DNA"/>
</dbReference>